<dbReference type="SUPFAM" id="SSF63817">
    <property type="entry name" value="Sortase"/>
    <property type="match status" value="1"/>
</dbReference>
<dbReference type="InterPro" id="IPR042000">
    <property type="entry name" value="Sortase_D_2"/>
</dbReference>
<feature type="active site" description="Proton donor/acceptor" evidence="2">
    <location>
        <position position="137"/>
    </location>
</feature>
<sequence length="216" mass="23545">MRKLSYLLILLGIAVIAAPMLMEWQADREQQRLLAEVEQARAQRDAAEMNRELAAGLERVSHLLEEESSAADSAPAASSQLMTVDGKTPVATIEIAAIDVKLPVLAGATKANMKHAAAHMTETVPLGAEGNAAIAAHRARTKGRLFNRLNEVEIGDKIVVSTESERYTYEVYKISVVEPTEVSVLKPNGKDKILTLITCDPLINPTHRLIVQAKME</sequence>
<dbReference type="EMBL" id="RRCN01000001">
    <property type="protein sequence ID" value="RRJ65262.1"/>
    <property type="molecule type" value="Genomic_DNA"/>
</dbReference>
<reference evidence="3 4" key="1">
    <citation type="submission" date="2018-11" db="EMBL/GenBank/DDBJ databases">
        <title>Genome sequencing of Paenibacillus sp. KCOM 3021 (= ChDC PVNT-B20).</title>
        <authorList>
            <person name="Kook J.-K."/>
            <person name="Park S.-N."/>
            <person name="Lim Y.K."/>
        </authorList>
    </citation>
    <scope>NUCLEOTIDE SEQUENCE [LARGE SCALE GENOMIC DNA]</scope>
    <source>
        <strain evidence="3 4">KCOM 3021</strain>
    </source>
</reference>
<evidence type="ECO:0000256" key="1">
    <source>
        <dbReference type="ARBA" id="ARBA00022801"/>
    </source>
</evidence>
<keyword evidence="1" id="KW-0378">Hydrolase</keyword>
<dbReference type="NCBIfam" id="TIGR01076">
    <property type="entry name" value="sortase_fam"/>
    <property type="match status" value="1"/>
</dbReference>
<organism evidence="3 4">
    <name type="scientific">Paenibacillus oralis</name>
    <dbReference type="NCBI Taxonomy" id="2490856"/>
    <lineage>
        <taxon>Bacteria</taxon>
        <taxon>Bacillati</taxon>
        <taxon>Bacillota</taxon>
        <taxon>Bacilli</taxon>
        <taxon>Bacillales</taxon>
        <taxon>Paenibacillaceae</taxon>
        <taxon>Paenibacillus</taxon>
    </lineage>
</organism>
<dbReference type="GO" id="GO:0016787">
    <property type="term" value="F:hydrolase activity"/>
    <property type="evidence" value="ECO:0007669"/>
    <property type="project" value="UniProtKB-KW"/>
</dbReference>
<evidence type="ECO:0000313" key="3">
    <source>
        <dbReference type="EMBL" id="RRJ65262.1"/>
    </source>
</evidence>
<feature type="active site" description="Acyl-thioester intermediate" evidence="2">
    <location>
        <position position="199"/>
    </location>
</feature>
<accession>A0A3P3U4H4</accession>
<dbReference type="Pfam" id="PF04203">
    <property type="entry name" value="Sortase"/>
    <property type="match status" value="1"/>
</dbReference>
<name>A0A3P3U4H4_9BACL</name>
<proteinExistence type="predicted"/>
<dbReference type="Proteomes" id="UP000267017">
    <property type="component" value="Unassembled WGS sequence"/>
</dbReference>
<protein>
    <submittedName>
        <fullName evidence="3">Class D sortase</fullName>
    </submittedName>
</protein>
<dbReference type="OrthoDB" id="154054at2"/>
<keyword evidence="4" id="KW-1185">Reference proteome</keyword>
<dbReference type="AlphaFoldDB" id="A0A3P3U4H4"/>
<evidence type="ECO:0000256" key="2">
    <source>
        <dbReference type="PIRSR" id="PIRSR605754-1"/>
    </source>
</evidence>
<dbReference type="RefSeq" id="WP_128633074.1">
    <property type="nucleotide sequence ID" value="NZ_RRCN01000001.1"/>
</dbReference>
<evidence type="ECO:0000313" key="4">
    <source>
        <dbReference type="Proteomes" id="UP000267017"/>
    </source>
</evidence>
<dbReference type="CDD" id="cd06166">
    <property type="entry name" value="Sortase_D_2"/>
    <property type="match status" value="1"/>
</dbReference>
<comment type="caution">
    <text evidence="3">The sequence shown here is derived from an EMBL/GenBank/DDBJ whole genome shotgun (WGS) entry which is preliminary data.</text>
</comment>
<dbReference type="InterPro" id="IPR005754">
    <property type="entry name" value="Sortase"/>
</dbReference>
<gene>
    <name evidence="3" type="ORF">EHV15_21870</name>
</gene>
<dbReference type="InterPro" id="IPR023365">
    <property type="entry name" value="Sortase_dom-sf"/>
</dbReference>
<dbReference type="Gene3D" id="2.40.260.10">
    <property type="entry name" value="Sortase"/>
    <property type="match status" value="1"/>
</dbReference>